<feature type="compositionally biased region" description="Polar residues" evidence="1">
    <location>
        <begin position="448"/>
        <end position="470"/>
    </location>
</feature>
<feature type="compositionally biased region" description="Low complexity" evidence="1">
    <location>
        <begin position="422"/>
        <end position="434"/>
    </location>
</feature>
<evidence type="ECO:0000256" key="1">
    <source>
        <dbReference type="SAM" id="MobiDB-lite"/>
    </source>
</evidence>
<gene>
    <name evidence="3" type="ORF">I303_02078</name>
    <name evidence="4" type="ORF">I303_101786</name>
</gene>
<feature type="compositionally biased region" description="Acidic residues" evidence="1">
    <location>
        <begin position="1854"/>
        <end position="1868"/>
    </location>
</feature>
<dbReference type="VEuPathDB" id="FungiDB:I303_02078"/>
<proteinExistence type="predicted"/>
<dbReference type="InterPro" id="IPR013087">
    <property type="entry name" value="Znf_C2H2_type"/>
</dbReference>
<feature type="compositionally biased region" description="Basic residues" evidence="1">
    <location>
        <begin position="859"/>
        <end position="877"/>
    </location>
</feature>
<feature type="compositionally biased region" description="Basic and acidic residues" evidence="1">
    <location>
        <begin position="435"/>
        <end position="444"/>
    </location>
</feature>
<dbReference type="Proteomes" id="UP000078595">
    <property type="component" value="Chromosome 2"/>
</dbReference>
<feature type="region of interest" description="Disordered" evidence="1">
    <location>
        <begin position="20"/>
        <end position="227"/>
    </location>
</feature>
<feature type="compositionally biased region" description="Basic and acidic residues" evidence="1">
    <location>
        <begin position="2012"/>
        <end position="2025"/>
    </location>
</feature>
<dbReference type="SMART" id="SM00355">
    <property type="entry name" value="ZnF_C2H2"/>
    <property type="match status" value="3"/>
</dbReference>
<sequence length="2217" mass="242411">MSDEAERRQAKRRMLEERLRALDDEERYNARSAASNPSVTGSSSYPPQWAATVSNPTSSRHGQANLTSSIYNNNNNNNNEDQGISTRNAGSYSTNPAWPTATQHQHNNNHDQQQQQQQQQTQHYGQAGPSSYRTSSSGRTHNNVPTQPHSYSQTTNHTSTSAYSHSHYSQPQTHSHQSGLNRPQSFRELDRSSAGPSSSISPQIQSAIPNSHTHAKASTFGSANSVPLPSEKQLHDWLTDCMGQPDGLATDWRIRGRRVDMYKLLASVIRAGGSTEVSSRGWWYMLAKLLELADDSTPQATKSSIAKQLQELSLLMLGGLEILWDKTKGTEERAALPRTRESTNTSNPSSFRHPVTATMNTNQNLYGQQQPQQASISSSGSNRQGSDHRRNIPSPQQQHHYVDPSKLTLPPKASRVLNTHQSSRLSESASSSTSDRQKPQEVTRHANPFQSLNNPVHSTDYASRHSNSSVIARPDSAASSNQVQQSPNTTTQLPLHQPTPSHPPPQRVPDLLSSHSDATTRSHISPNPPASSLPKSVEKPSSSAQKATRTVQLRSFNQNLGEYPVPKVNSFKELVNSGALPLPSLDRDSNLYRMTWSSDPLIQYSKRCHELGHSVRKLKEGVHSRQITSEELVFWAKLLAIMAGNPSVIPPPVDDRPQSNPPPAAAVTASPQTMTSDGPLGSFTNPVTLIPPERAVNDSNGSVLRPPQSTAELTDAKVNAPASGSQPKKRRRKSGEDKANGDSADVPSQPKKRGRKPKVPPITTAAPGDAPIALSAGTPTTMPMTGQKDSFYHPPDGQMYSPHQLSTGRTDASIFQPAELEPGSSLNAAESGLHEEQEARYQVNPALAVLPSIPAKRPTYAKRGRPKGSKTVNRKAKPAQAVQPHSNGFESHANNDSSILVPASQPEDTSYSQFDSLAQLSHPVSTFEGLFQGETAQEHSSHPNLPESSNSQIHDIHSHTGPSTGIPISSQSILATMYNSNEQSMSTSTPGKPSEPNPNHEDGSSKKRILIPEEKARLAEKNRLRYQKKKAYQNVFGPYPKSNSKYSKLGPGFLDALHQESIPLILDISPRKRIDLTSAPGWGSGVSSAAKLRTQDSPFTRIYRKPATALTTANGIDVSDVGIAWSQLPSVGKGNYKGKGKQRDVQSEPSDIEINIDPSLNQDDGYEPSPAQVQELARALVEGLGPIPDAATLQDAEGEEEVIVDADVEEPVVPEPVRPDAESTQASQSKKKAARPVKAKKTVKKALGMRRSLQLSTNPTTRSGNSSPALTTPSRRSVLVVEVPSSKKIPRVKFETSQPQVQAEAEEEVDELDPEDDDIALVDEKRDSSPEYQPSPEPEEEEGNGVELSPSIESEAEETTNAARGVKVDSRKSKPITKKQKVKATIEPVDRAKVVIPIKRTRREELISRGHYNPFRDDDSEDETLLLQRRAHAGLRPVKLTVQRGSRTVRPSSPEPIPLRFVTRPGPALLEPFASILSEQSILNRSKEYPCLWKGCDSVLASERRLQLHVKARAHARQGQEQVSTERWSWNTRRTTEREIVLGKWFYRCHWKGCDEPCFTSEKDLEQHLTARHVSRVLRCPFQDCELTSLNFSHLSRHVTKTHDSPSDKPAPLADLSVHLVPSPPPAEAIPETARTDELITPPVVGSVHKSAFYAAKIREKVASHCFAGEDPIIHPQHPPHILQTIEDDDVIAAAEADNDEPRPDRKRRLEVIVEIPLSKRRKLTEEEKRDRILRLMDAVDPQQAHQDHDHDQDQFEDLQGDNDVPPPGVAYESAPTPWIETDALMIEDELVLGAPTPAPFSFWNDEDDEDDDNPTSNHAGPSGTIGEDFELPLPLFGLQGDIDLEDEEDANAELLEESEEDDEEEDTNLFGSPTDHSQTRIQAQGNPTASASTSRTTDRIEIAPFKVMKDTPSSLFGPPSTSASTTTSPLTGTSNAQDPFFPPTRPRQASISFASALRNTSGTNSPLRFGFADRFVVQPLPLPSPLATPTLTEDTPTMLDPNQQVENQDQGEEKENENEGKDEGDVISDEPAQLIAETAEATPMGIDDEGSAAVEENMETDESVAEVQEDTITVPLSEIVDEVPVEQAIQPQVEVDDTANTANGEEHERSEQDVPVEKMVVDVGEEAVIDTLADVVLEVGTEFQEQTEANLEAVAEAETGAQSEVAVGVEPGSGAGLPEEGTQVEGDRTEVEGQAGSLAFKQNNGSTVPELTDEIV</sequence>
<protein>
    <recommendedName>
        <fullName evidence="2">C2H2-type domain-containing protein</fullName>
    </recommendedName>
</protein>
<feature type="compositionally biased region" description="Polar residues" evidence="1">
    <location>
        <begin position="513"/>
        <end position="525"/>
    </location>
</feature>
<dbReference type="Pfam" id="PF01388">
    <property type="entry name" value="ARID"/>
    <property type="match status" value="1"/>
</dbReference>
<dbReference type="Gene3D" id="1.10.150.60">
    <property type="entry name" value="ARID DNA-binding domain"/>
    <property type="match status" value="1"/>
</dbReference>
<evidence type="ECO:0000313" key="5">
    <source>
        <dbReference type="Proteomes" id="UP000078595"/>
    </source>
</evidence>
<feature type="compositionally biased region" description="Basic and acidic residues" evidence="1">
    <location>
        <begin position="998"/>
        <end position="1013"/>
    </location>
</feature>
<feature type="region of interest" description="Disordered" evidence="1">
    <location>
        <begin position="1132"/>
        <end position="1151"/>
    </location>
</feature>
<feature type="region of interest" description="Disordered" evidence="1">
    <location>
        <begin position="2084"/>
        <end position="2116"/>
    </location>
</feature>
<feature type="region of interest" description="Disordered" evidence="1">
    <location>
        <begin position="332"/>
        <end position="355"/>
    </location>
</feature>
<dbReference type="GeneID" id="28965777"/>
<dbReference type="KEGG" id="kdj:28965777"/>
<dbReference type="STRING" id="1296121.A0A1A6ACT0"/>
<feature type="compositionally biased region" description="Polar residues" evidence="1">
    <location>
        <begin position="669"/>
        <end position="687"/>
    </location>
</feature>
<feature type="region of interest" description="Disordered" evidence="1">
    <location>
        <begin position="1797"/>
        <end position="1831"/>
    </location>
</feature>
<keyword evidence="5" id="KW-1185">Reference proteome</keyword>
<dbReference type="PROSITE" id="PS00028">
    <property type="entry name" value="ZINC_FINGER_C2H2_1"/>
    <property type="match status" value="1"/>
</dbReference>
<feature type="compositionally biased region" description="Acidic residues" evidence="1">
    <location>
        <begin position="1196"/>
        <end position="1212"/>
    </location>
</feature>
<feature type="region of interest" description="Disordered" evidence="1">
    <location>
        <begin position="1741"/>
        <end position="1775"/>
    </location>
</feature>
<feature type="compositionally biased region" description="Polar residues" evidence="1">
    <location>
        <begin position="883"/>
        <end position="898"/>
    </location>
</feature>
<dbReference type="EMBL" id="KI894028">
    <property type="protein sequence ID" value="OBR87864.1"/>
    <property type="molecule type" value="Genomic_DNA"/>
</dbReference>
<organism evidence="3">
    <name type="scientific">Kwoniella dejecticola CBS 10117</name>
    <dbReference type="NCBI Taxonomy" id="1296121"/>
    <lineage>
        <taxon>Eukaryota</taxon>
        <taxon>Fungi</taxon>
        <taxon>Dikarya</taxon>
        <taxon>Basidiomycota</taxon>
        <taxon>Agaricomycotina</taxon>
        <taxon>Tremellomycetes</taxon>
        <taxon>Tremellales</taxon>
        <taxon>Cryptococcaceae</taxon>
        <taxon>Kwoniella</taxon>
    </lineage>
</organism>
<evidence type="ECO:0000313" key="4">
    <source>
        <dbReference type="EMBL" id="WWC59236.1"/>
    </source>
</evidence>
<name>A0A1A6ACT0_9TREE</name>
<dbReference type="InterPro" id="IPR001606">
    <property type="entry name" value="ARID_dom"/>
</dbReference>
<feature type="compositionally biased region" description="Polar residues" evidence="1">
    <location>
        <begin position="981"/>
        <end position="991"/>
    </location>
</feature>
<feature type="compositionally biased region" description="Polar residues" evidence="1">
    <location>
        <begin position="1870"/>
        <end position="1888"/>
    </location>
</feature>
<feature type="compositionally biased region" description="Polar residues" evidence="1">
    <location>
        <begin position="697"/>
        <end position="712"/>
    </location>
</feature>
<feature type="compositionally biased region" description="Polar residues" evidence="1">
    <location>
        <begin position="1948"/>
        <end position="1963"/>
    </location>
</feature>
<reference evidence="4" key="3">
    <citation type="submission" date="2024-02" db="EMBL/GenBank/DDBJ databases">
        <title>Comparative genomics of Cryptococcus and Kwoniella reveals pathogenesis evolution and contrasting modes of karyotype evolution via chromosome fusion or intercentromeric recombination.</title>
        <authorList>
            <person name="Coelho M.A."/>
            <person name="David-Palma M."/>
            <person name="Shea T."/>
            <person name="Bowers K."/>
            <person name="McGinley-Smith S."/>
            <person name="Mohammad A.W."/>
            <person name="Gnirke A."/>
            <person name="Yurkov A.M."/>
            <person name="Nowrousian M."/>
            <person name="Sun S."/>
            <person name="Cuomo C.A."/>
            <person name="Heitman J."/>
        </authorList>
    </citation>
    <scope>NUCLEOTIDE SEQUENCE</scope>
    <source>
        <strain evidence="4">CBS 10117</strain>
    </source>
</reference>
<dbReference type="EMBL" id="CP144531">
    <property type="protein sequence ID" value="WWC59236.1"/>
    <property type="molecule type" value="Genomic_DNA"/>
</dbReference>
<feature type="compositionally biased region" description="Low complexity" evidence="1">
    <location>
        <begin position="368"/>
        <end position="384"/>
    </location>
</feature>
<reference evidence="4" key="2">
    <citation type="submission" date="2013-07" db="EMBL/GenBank/DDBJ databases">
        <authorList>
            <consortium name="The Broad Institute Genome Sequencing Platform"/>
            <person name="Cuomo C."/>
            <person name="Litvintseva A."/>
            <person name="Chen Y."/>
            <person name="Heitman J."/>
            <person name="Sun S."/>
            <person name="Springer D."/>
            <person name="Dromer F."/>
            <person name="Young S.K."/>
            <person name="Zeng Q."/>
            <person name="Gargeya S."/>
            <person name="Fitzgerald M."/>
            <person name="Abouelleil A."/>
            <person name="Alvarado L."/>
            <person name="Berlin A.M."/>
            <person name="Chapman S.B."/>
            <person name="Dewar J."/>
            <person name="Goldberg J."/>
            <person name="Griggs A."/>
            <person name="Gujja S."/>
            <person name="Hansen M."/>
            <person name="Howarth C."/>
            <person name="Imamovic A."/>
            <person name="Larimer J."/>
            <person name="McCowan C."/>
            <person name="Murphy C."/>
            <person name="Pearson M."/>
            <person name="Priest M."/>
            <person name="Roberts A."/>
            <person name="Saif S."/>
            <person name="Shea T."/>
            <person name="Sykes S."/>
            <person name="Wortman J."/>
            <person name="Nusbaum C."/>
            <person name="Birren B."/>
        </authorList>
    </citation>
    <scope>NUCLEOTIDE SEQUENCE</scope>
    <source>
        <strain evidence="4">CBS 10117</strain>
    </source>
</reference>
<feature type="region of interest" description="Disordered" evidence="1">
    <location>
        <begin position="1854"/>
        <end position="1963"/>
    </location>
</feature>
<feature type="compositionally biased region" description="Acidic residues" evidence="1">
    <location>
        <begin position="2047"/>
        <end position="2068"/>
    </location>
</feature>
<feature type="compositionally biased region" description="Polar residues" evidence="1">
    <location>
        <begin position="80"/>
        <end position="102"/>
    </location>
</feature>
<dbReference type="OrthoDB" id="2575524at2759"/>
<feature type="compositionally biased region" description="Basic residues" evidence="1">
    <location>
        <begin position="1229"/>
        <end position="1248"/>
    </location>
</feature>
<feature type="compositionally biased region" description="Basic and acidic residues" evidence="1">
    <location>
        <begin position="2105"/>
        <end position="2116"/>
    </location>
</feature>
<dbReference type="CDD" id="cd16100">
    <property type="entry name" value="ARID"/>
    <property type="match status" value="1"/>
</dbReference>
<feature type="compositionally biased region" description="Polar residues" evidence="1">
    <location>
        <begin position="170"/>
        <end position="184"/>
    </location>
</feature>
<dbReference type="SUPFAM" id="SSF46774">
    <property type="entry name" value="ARID-like"/>
    <property type="match status" value="1"/>
</dbReference>
<feature type="compositionally biased region" description="Low complexity" evidence="1">
    <location>
        <begin position="1919"/>
        <end position="1935"/>
    </location>
</feature>
<feature type="compositionally biased region" description="Polar residues" evidence="1">
    <location>
        <begin position="942"/>
        <end position="953"/>
    </location>
</feature>
<feature type="compositionally biased region" description="Acidic residues" evidence="1">
    <location>
        <begin position="1304"/>
        <end position="1321"/>
    </location>
</feature>
<feature type="compositionally biased region" description="Low complexity" evidence="1">
    <location>
        <begin position="487"/>
        <end position="499"/>
    </location>
</feature>
<feature type="region of interest" description="Disordered" evidence="1">
    <location>
        <begin position="854"/>
        <end position="968"/>
    </location>
</feature>
<feature type="compositionally biased region" description="Basic and acidic residues" evidence="1">
    <location>
        <begin position="332"/>
        <end position="341"/>
    </location>
</feature>
<feature type="compositionally biased region" description="Polar residues" evidence="1">
    <location>
        <begin position="539"/>
        <end position="549"/>
    </location>
</feature>
<dbReference type="InterPro" id="IPR036431">
    <property type="entry name" value="ARID_dom_sf"/>
</dbReference>
<feature type="region of interest" description="Disordered" evidence="1">
    <location>
        <begin position="649"/>
        <end position="809"/>
    </location>
</feature>
<reference evidence="3" key="1">
    <citation type="submission" date="2013-07" db="EMBL/GenBank/DDBJ databases">
        <title>The Genome Sequence of Cryptococcus dejecticola CBS10117.</title>
        <authorList>
            <consortium name="The Broad Institute Genome Sequencing Platform"/>
            <person name="Cuomo C."/>
            <person name="Litvintseva A."/>
            <person name="Chen Y."/>
            <person name="Heitman J."/>
            <person name="Sun S."/>
            <person name="Springer D."/>
            <person name="Dromer F."/>
            <person name="Young S.K."/>
            <person name="Zeng Q."/>
            <person name="Gargeya S."/>
            <person name="Fitzgerald M."/>
            <person name="Abouelleil A."/>
            <person name="Alvarado L."/>
            <person name="Berlin A.M."/>
            <person name="Chapman S.B."/>
            <person name="Dewar J."/>
            <person name="Goldberg J."/>
            <person name="Griggs A."/>
            <person name="Gujja S."/>
            <person name="Hansen M."/>
            <person name="Howarth C."/>
            <person name="Imamovic A."/>
            <person name="Larimer J."/>
            <person name="McCowan C."/>
            <person name="Murphy C."/>
            <person name="Pearson M."/>
            <person name="Priest M."/>
            <person name="Roberts A."/>
            <person name="Saif S."/>
            <person name="Shea T."/>
            <person name="Sykes S."/>
            <person name="Wortman J."/>
            <person name="Nusbaum C."/>
            <person name="Birren B."/>
        </authorList>
    </citation>
    <scope>NUCLEOTIDE SEQUENCE [LARGE SCALE GENOMIC DNA]</scope>
    <source>
        <strain evidence="3">CBS 10117</strain>
    </source>
</reference>
<evidence type="ECO:0000313" key="3">
    <source>
        <dbReference type="EMBL" id="OBR87864.1"/>
    </source>
</evidence>
<feature type="region of interest" description="Disordered" evidence="1">
    <location>
        <begin position="981"/>
        <end position="1013"/>
    </location>
</feature>
<evidence type="ECO:0000259" key="2">
    <source>
        <dbReference type="PROSITE" id="PS00028"/>
    </source>
</evidence>
<feature type="compositionally biased region" description="Polar residues" evidence="1">
    <location>
        <begin position="32"/>
        <end position="71"/>
    </location>
</feature>
<feature type="compositionally biased region" description="Acidic residues" evidence="1">
    <location>
        <begin position="1805"/>
        <end position="1814"/>
    </location>
</feature>
<dbReference type="GO" id="GO:0003677">
    <property type="term" value="F:DNA binding"/>
    <property type="evidence" value="ECO:0007669"/>
    <property type="project" value="InterPro"/>
</dbReference>
<feature type="compositionally biased region" description="Polar residues" evidence="1">
    <location>
        <begin position="477"/>
        <end position="486"/>
    </location>
</feature>
<feature type="compositionally biased region" description="Low complexity" evidence="1">
    <location>
        <begin position="154"/>
        <end position="169"/>
    </location>
</feature>
<feature type="region of interest" description="Disordered" evidence="1">
    <location>
        <begin position="367"/>
        <end position="549"/>
    </location>
</feature>
<feature type="region of interest" description="Disordered" evidence="1">
    <location>
        <begin position="1987"/>
        <end position="2068"/>
    </location>
</feature>
<feature type="compositionally biased region" description="Low complexity" evidence="1">
    <location>
        <begin position="103"/>
        <end position="123"/>
    </location>
</feature>
<feature type="compositionally biased region" description="Polar residues" evidence="1">
    <location>
        <begin position="1253"/>
        <end position="1275"/>
    </location>
</feature>
<feature type="compositionally biased region" description="Polar residues" evidence="1">
    <location>
        <begin position="128"/>
        <end position="153"/>
    </location>
</feature>
<accession>A0A1A6ACT0</accession>
<feature type="compositionally biased region" description="Polar residues" evidence="1">
    <location>
        <begin position="906"/>
        <end position="924"/>
    </location>
</feature>
<feature type="compositionally biased region" description="Low complexity" evidence="1">
    <location>
        <begin position="192"/>
        <end position="211"/>
    </location>
</feature>
<feature type="domain" description="C2H2-type" evidence="2">
    <location>
        <begin position="1491"/>
        <end position="1515"/>
    </location>
</feature>
<feature type="compositionally biased region" description="Polar residues" evidence="1">
    <location>
        <begin position="777"/>
        <end position="788"/>
    </location>
</feature>
<dbReference type="RefSeq" id="XP_018265706.1">
    <property type="nucleotide sequence ID" value="XM_018405425.1"/>
</dbReference>
<feature type="region of interest" description="Disordered" evidence="1">
    <location>
        <begin position="1192"/>
        <end position="1376"/>
    </location>
</feature>